<reference evidence="3" key="1">
    <citation type="journal article" date="2024" name="IScience">
        <title>Strigolactones Initiate the Formation of Haustorium-like Structures in Castilleja.</title>
        <authorList>
            <person name="Buerger M."/>
            <person name="Peterson D."/>
            <person name="Chory J."/>
        </authorList>
    </citation>
    <scope>NUCLEOTIDE SEQUENCE [LARGE SCALE GENOMIC DNA]</scope>
</reference>
<dbReference type="AlphaFoldDB" id="A0ABD3DAI0"/>
<gene>
    <name evidence="2" type="ORF">CASFOL_017235</name>
</gene>
<dbReference type="EMBL" id="JAVIJP010000018">
    <property type="protein sequence ID" value="KAL3639328.1"/>
    <property type="molecule type" value="Genomic_DNA"/>
</dbReference>
<comment type="caution">
    <text evidence="2">The sequence shown here is derived from an EMBL/GenBank/DDBJ whole genome shotgun (WGS) entry which is preliminary data.</text>
</comment>
<name>A0ABD3DAI0_9LAMI</name>
<feature type="domain" description="DUF8039" evidence="1">
    <location>
        <begin position="121"/>
        <end position="193"/>
    </location>
</feature>
<evidence type="ECO:0000313" key="2">
    <source>
        <dbReference type="EMBL" id="KAL3639328.1"/>
    </source>
</evidence>
<dbReference type="Pfam" id="PF26133">
    <property type="entry name" value="DUF8039"/>
    <property type="match status" value="1"/>
</dbReference>
<evidence type="ECO:0000313" key="3">
    <source>
        <dbReference type="Proteomes" id="UP001632038"/>
    </source>
</evidence>
<accession>A0ABD3DAI0</accession>
<keyword evidence="3" id="KW-1185">Reference proteome</keyword>
<protein>
    <recommendedName>
        <fullName evidence="1">DUF8039 domain-containing protein</fullName>
    </recommendedName>
</protein>
<proteinExistence type="predicted"/>
<dbReference type="Proteomes" id="UP001632038">
    <property type="component" value="Unassembled WGS sequence"/>
</dbReference>
<dbReference type="InterPro" id="IPR058352">
    <property type="entry name" value="DUF8039"/>
</dbReference>
<dbReference type="PANTHER" id="PTHR33018">
    <property type="entry name" value="OS10G0338966 PROTEIN-RELATED"/>
    <property type="match status" value="1"/>
</dbReference>
<sequence>MDSLEEQQSSGSFQSSGTNDLLAVAIGKPDHPNRVRGVGRGYTVSTYFGKRHSSGMVSREEFNNTIAEMERKLQMIMSSQAFSSSEPISPAVESGKGSNLSATPNHMDFDKHVEGNDEYELYVEDPQRRLVAYGLIHDLGSTIHNNKLKHDEVRVTVVRVVVRDAQVPFPTEEVTTVGEAPKNFIVWPRRFVEKVSRKGLSQKNLFPSFQSQPKTQNDILKSLWVAAADITNGGASM</sequence>
<evidence type="ECO:0000259" key="1">
    <source>
        <dbReference type="Pfam" id="PF26133"/>
    </source>
</evidence>
<dbReference type="PANTHER" id="PTHR33018:SF34">
    <property type="entry name" value="OS02G0472350 PROTEIN"/>
    <property type="match status" value="1"/>
</dbReference>
<organism evidence="2 3">
    <name type="scientific">Castilleja foliolosa</name>
    <dbReference type="NCBI Taxonomy" id="1961234"/>
    <lineage>
        <taxon>Eukaryota</taxon>
        <taxon>Viridiplantae</taxon>
        <taxon>Streptophyta</taxon>
        <taxon>Embryophyta</taxon>
        <taxon>Tracheophyta</taxon>
        <taxon>Spermatophyta</taxon>
        <taxon>Magnoliopsida</taxon>
        <taxon>eudicotyledons</taxon>
        <taxon>Gunneridae</taxon>
        <taxon>Pentapetalae</taxon>
        <taxon>asterids</taxon>
        <taxon>lamiids</taxon>
        <taxon>Lamiales</taxon>
        <taxon>Orobanchaceae</taxon>
        <taxon>Pedicularideae</taxon>
        <taxon>Castillejinae</taxon>
        <taxon>Castilleja</taxon>
    </lineage>
</organism>